<dbReference type="PRINTS" id="PR00154">
    <property type="entry name" value="AMPBINDING"/>
</dbReference>
<dbReference type="InterPro" id="IPR020459">
    <property type="entry name" value="AMP-binding"/>
</dbReference>
<protein>
    <submittedName>
        <fullName evidence="2">AMP-binding protein</fullName>
    </submittedName>
</protein>
<feature type="non-terminal residue" evidence="2">
    <location>
        <position position="1"/>
    </location>
</feature>
<dbReference type="FunFam" id="3.40.50.980:FF:000001">
    <property type="entry name" value="Non-ribosomal peptide synthetase"/>
    <property type="match status" value="1"/>
</dbReference>
<dbReference type="GO" id="GO:0044550">
    <property type="term" value="P:secondary metabolite biosynthetic process"/>
    <property type="evidence" value="ECO:0007669"/>
    <property type="project" value="TreeGrafter"/>
</dbReference>
<dbReference type="EMBL" id="WEIA01000068">
    <property type="protein sequence ID" value="NLR24456.1"/>
    <property type="molecule type" value="Genomic_DNA"/>
</dbReference>
<evidence type="ECO:0000313" key="3">
    <source>
        <dbReference type="Proteomes" id="UP000646877"/>
    </source>
</evidence>
<dbReference type="AlphaFoldDB" id="A0A8I2KQ07"/>
<dbReference type="PROSITE" id="PS00455">
    <property type="entry name" value="AMP_BINDING"/>
    <property type="match status" value="1"/>
</dbReference>
<dbReference type="GO" id="GO:0005737">
    <property type="term" value="C:cytoplasm"/>
    <property type="evidence" value="ECO:0007669"/>
    <property type="project" value="TreeGrafter"/>
</dbReference>
<feature type="domain" description="AMP-dependent synthetase/ligase" evidence="1">
    <location>
        <begin position="3"/>
        <end position="308"/>
    </location>
</feature>
<dbReference type="Gene3D" id="3.40.50.980">
    <property type="match status" value="2"/>
</dbReference>
<dbReference type="SUPFAM" id="SSF56801">
    <property type="entry name" value="Acetyl-CoA synthetase-like"/>
    <property type="match status" value="1"/>
</dbReference>
<organism evidence="2 3">
    <name type="scientific">Pseudoalteromonas maricaloris</name>
    <dbReference type="NCBI Taxonomy" id="184924"/>
    <lineage>
        <taxon>Bacteria</taxon>
        <taxon>Pseudomonadati</taxon>
        <taxon>Pseudomonadota</taxon>
        <taxon>Gammaproteobacteria</taxon>
        <taxon>Alteromonadales</taxon>
        <taxon>Pseudoalteromonadaceae</taxon>
        <taxon>Pseudoalteromonas</taxon>
    </lineage>
</organism>
<reference evidence="2" key="1">
    <citation type="submission" date="2019-10" db="EMBL/GenBank/DDBJ databases">
        <authorList>
            <person name="Paulsen S."/>
        </authorList>
    </citation>
    <scope>NUCLEOTIDE SEQUENCE</scope>
    <source>
        <strain evidence="2">LMG 19692</strain>
    </source>
</reference>
<accession>A0A8I2KQ07</accession>
<dbReference type="GO" id="GO:0043041">
    <property type="term" value="P:amino acid activation for nonribosomal peptide biosynthetic process"/>
    <property type="evidence" value="ECO:0007669"/>
    <property type="project" value="TreeGrafter"/>
</dbReference>
<comment type="caution">
    <text evidence="2">The sequence shown here is derived from an EMBL/GenBank/DDBJ whole genome shotgun (WGS) entry which is preliminary data.</text>
</comment>
<dbReference type="Pfam" id="PF00501">
    <property type="entry name" value="AMP-binding"/>
    <property type="match status" value="1"/>
</dbReference>
<dbReference type="Proteomes" id="UP000646877">
    <property type="component" value="Unassembled WGS sequence"/>
</dbReference>
<gene>
    <name evidence="2" type="ORF">F9Y85_24785</name>
</gene>
<evidence type="ECO:0000259" key="1">
    <source>
        <dbReference type="Pfam" id="PF00501"/>
    </source>
</evidence>
<dbReference type="Gene3D" id="2.30.38.10">
    <property type="entry name" value="Luciferase, Domain 3"/>
    <property type="match status" value="1"/>
</dbReference>
<sequence>KAQTLVGLCVERSVDMVVGILGILKAGGAYVPLDPAYPQARLAYMLSDTNVALVLAQQSVLKQLPVFDGQVICLDDEALQAELMTMPVQSLIVSGLTPSHLAYVIYTSGSTGQPKGVMVAHESVTAFAVNNRYVAVSEVEHVASLSSYAFDGFVFDLFFSLLNGKTVSLLGKNHILDSGSFKSALTANGIDTFFTTTALFNQMILNDTLGDSGVKNVLFGGEKADPGLVERAVQRYPSIAFTHVYGPTETTVFASAHHFGDEVDPAIPIGKPLHNKQCYVLDAALNPVPVGVVGELYIGGLGLARGYLN</sequence>
<dbReference type="InterPro" id="IPR020845">
    <property type="entry name" value="AMP-binding_CS"/>
</dbReference>
<name>A0A8I2KQ07_9GAMM</name>
<feature type="non-terminal residue" evidence="2">
    <location>
        <position position="309"/>
    </location>
</feature>
<dbReference type="GO" id="GO:0031177">
    <property type="term" value="F:phosphopantetheine binding"/>
    <property type="evidence" value="ECO:0007669"/>
    <property type="project" value="TreeGrafter"/>
</dbReference>
<dbReference type="PANTHER" id="PTHR45527">
    <property type="entry name" value="NONRIBOSOMAL PEPTIDE SYNTHETASE"/>
    <property type="match status" value="1"/>
</dbReference>
<dbReference type="PANTHER" id="PTHR45527:SF1">
    <property type="entry name" value="FATTY ACID SYNTHASE"/>
    <property type="match status" value="1"/>
</dbReference>
<evidence type="ECO:0000313" key="2">
    <source>
        <dbReference type="EMBL" id="NLR24456.1"/>
    </source>
</evidence>
<proteinExistence type="predicted"/>
<dbReference type="InterPro" id="IPR000873">
    <property type="entry name" value="AMP-dep_synth/lig_dom"/>
</dbReference>